<evidence type="ECO:0000259" key="2">
    <source>
        <dbReference type="Pfam" id="PF19762"/>
    </source>
</evidence>
<evidence type="ECO:0000313" key="3">
    <source>
        <dbReference type="EMBL" id="NGY03594.1"/>
    </source>
</evidence>
<reference evidence="3 4" key="1">
    <citation type="journal article" date="2014" name="Int. J. Syst. Evol. Microbiol.">
        <title>Solimonas terrae sp. nov., isolated from soil.</title>
        <authorList>
            <person name="Kim S.J."/>
            <person name="Moon J.Y."/>
            <person name="Weon H.Y."/>
            <person name="Ahn J.H."/>
            <person name="Chen W.M."/>
            <person name="Kwon S.W."/>
        </authorList>
    </citation>
    <scope>NUCLEOTIDE SEQUENCE [LARGE SCALE GENOMIC DNA]</scope>
    <source>
        <strain evidence="3 4">KIS83-12</strain>
    </source>
</reference>
<feature type="transmembrane region" description="Helical" evidence="1">
    <location>
        <begin position="112"/>
        <end position="131"/>
    </location>
</feature>
<dbReference type="Pfam" id="PF19762">
    <property type="entry name" value="DUF6249"/>
    <property type="match status" value="1"/>
</dbReference>
<name>A0A6M2BMG4_9GAMM</name>
<gene>
    <name evidence="3" type="ORF">G7Y85_02340</name>
</gene>
<dbReference type="RefSeq" id="WP_166251131.1">
    <property type="nucleotide sequence ID" value="NZ_JAAMOW010000001.1"/>
</dbReference>
<feature type="domain" description="DUF6249" evidence="2">
    <location>
        <begin position="32"/>
        <end position="132"/>
    </location>
</feature>
<evidence type="ECO:0000256" key="1">
    <source>
        <dbReference type="SAM" id="Phobius"/>
    </source>
</evidence>
<accession>A0A6M2BMG4</accession>
<comment type="caution">
    <text evidence="3">The sequence shown here is derived from an EMBL/GenBank/DDBJ whole genome shotgun (WGS) entry which is preliminary data.</text>
</comment>
<evidence type="ECO:0000313" key="4">
    <source>
        <dbReference type="Proteomes" id="UP000472676"/>
    </source>
</evidence>
<proteinExistence type="predicted"/>
<dbReference type="InterPro" id="IPR046216">
    <property type="entry name" value="DUF6249"/>
</dbReference>
<organism evidence="3 4">
    <name type="scientific">Solimonas terrae</name>
    <dbReference type="NCBI Taxonomy" id="1396819"/>
    <lineage>
        <taxon>Bacteria</taxon>
        <taxon>Pseudomonadati</taxon>
        <taxon>Pseudomonadota</taxon>
        <taxon>Gammaproteobacteria</taxon>
        <taxon>Nevskiales</taxon>
        <taxon>Nevskiaceae</taxon>
        <taxon>Solimonas</taxon>
    </lineage>
</organism>
<keyword evidence="4" id="KW-1185">Reference proteome</keyword>
<dbReference type="AlphaFoldDB" id="A0A6M2BMG4"/>
<keyword evidence="1" id="KW-0472">Membrane</keyword>
<dbReference type="EMBL" id="JAAMOW010000001">
    <property type="protein sequence ID" value="NGY03594.1"/>
    <property type="molecule type" value="Genomic_DNA"/>
</dbReference>
<keyword evidence="1" id="KW-0812">Transmembrane</keyword>
<feature type="transmembrane region" description="Helical" evidence="1">
    <location>
        <begin position="87"/>
        <end position="106"/>
    </location>
</feature>
<feature type="transmembrane region" description="Helical" evidence="1">
    <location>
        <begin position="32"/>
        <end position="50"/>
    </location>
</feature>
<sequence>MLNLLSTAAASFQVDGLDSLDAHHLDITGLTTIIMAFALPAVIVITVMIFRLRRQRLQNEIIAKLAAAGQPIPPELFQAMSCRRSNLNRGLVMLSVGVALTLAFYLTGNHAWPYALIPIFVGVARLVAWAIEDRRQPQDR</sequence>
<keyword evidence="1" id="KW-1133">Transmembrane helix</keyword>
<dbReference type="Proteomes" id="UP000472676">
    <property type="component" value="Unassembled WGS sequence"/>
</dbReference>
<protein>
    <recommendedName>
        <fullName evidence="2">DUF6249 domain-containing protein</fullName>
    </recommendedName>
</protein>